<evidence type="ECO:0000256" key="7">
    <source>
        <dbReference type="ARBA" id="ARBA00022729"/>
    </source>
</evidence>
<evidence type="ECO:0000256" key="11">
    <source>
        <dbReference type="SAM" id="SignalP"/>
    </source>
</evidence>
<reference evidence="14 15" key="1">
    <citation type="submission" date="2015-07" db="EMBL/GenBank/DDBJ databases">
        <title>Draft genome sequence of the Amantichitinum ursilacus IGB-41, a new chitin-degrading bacterium.</title>
        <authorList>
            <person name="Kirstahler P."/>
            <person name="Guenther M."/>
            <person name="Grumaz C."/>
            <person name="Rupp S."/>
            <person name="Zibek S."/>
            <person name="Sohn K."/>
        </authorList>
    </citation>
    <scope>NUCLEOTIDE SEQUENCE [LARGE SCALE GENOMIC DNA]</scope>
    <source>
        <strain evidence="14 15">IGB-41</strain>
    </source>
</reference>
<evidence type="ECO:0000256" key="4">
    <source>
        <dbReference type="ARBA" id="ARBA00022452"/>
    </source>
</evidence>
<feature type="signal peptide" evidence="11">
    <location>
        <begin position="1"/>
        <end position="32"/>
    </location>
</feature>
<dbReference type="GO" id="GO:0009297">
    <property type="term" value="P:pilus assembly"/>
    <property type="evidence" value="ECO:0007669"/>
    <property type="project" value="InterPro"/>
</dbReference>
<dbReference type="InterPro" id="IPR025949">
    <property type="entry name" value="PapC-like_C"/>
</dbReference>
<name>A0A0N0XG84_9NEIS</name>
<keyword evidence="4" id="KW-1134">Transmembrane beta strand</keyword>
<accession>A0A0N0XG84</accession>
<dbReference type="InterPro" id="IPR042186">
    <property type="entry name" value="FimD_plug_dom"/>
</dbReference>
<keyword evidence="15" id="KW-1185">Reference proteome</keyword>
<dbReference type="Pfam" id="PF13953">
    <property type="entry name" value="PapC_C"/>
    <property type="match status" value="1"/>
</dbReference>
<evidence type="ECO:0000256" key="6">
    <source>
        <dbReference type="ARBA" id="ARBA00022692"/>
    </source>
</evidence>
<dbReference type="PROSITE" id="PS01151">
    <property type="entry name" value="FIMBRIAL_USHER"/>
    <property type="match status" value="1"/>
</dbReference>
<dbReference type="Gene3D" id="2.60.40.2610">
    <property type="entry name" value="Outer membrane usher protein FimD, plug domain"/>
    <property type="match status" value="1"/>
</dbReference>
<dbReference type="InterPro" id="IPR037224">
    <property type="entry name" value="PapC_N_sf"/>
</dbReference>
<evidence type="ECO:0000256" key="10">
    <source>
        <dbReference type="RuleBase" id="RU003884"/>
    </source>
</evidence>
<keyword evidence="6 10" id="KW-0812">Transmembrane</keyword>
<keyword evidence="7 11" id="KW-0732">Signal</keyword>
<keyword evidence="8 10" id="KW-0472">Membrane</keyword>
<feature type="domain" description="PapC N-terminal" evidence="13">
    <location>
        <begin position="53"/>
        <end position="199"/>
    </location>
</feature>
<dbReference type="InterPro" id="IPR043142">
    <property type="entry name" value="PapC-like_C_sf"/>
</dbReference>
<organism evidence="14 15">
    <name type="scientific">Amantichitinum ursilacus</name>
    <dbReference type="NCBI Taxonomy" id="857265"/>
    <lineage>
        <taxon>Bacteria</taxon>
        <taxon>Pseudomonadati</taxon>
        <taxon>Pseudomonadota</taxon>
        <taxon>Betaproteobacteria</taxon>
        <taxon>Neisseriales</taxon>
        <taxon>Chitinibacteraceae</taxon>
        <taxon>Amantichitinum</taxon>
    </lineage>
</organism>
<dbReference type="SUPFAM" id="SSF141729">
    <property type="entry name" value="FimD N-terminal domain-like"/>
    <property type="match status" value="1"/>
</dbReference>
<dbReference type="InterPro" id="IPR025885">
    <property type="entry name" value="PapC_N"/>
</dbReference>
<comment type="caution">
    <text evidence="14">The sequence shown here is derived from an EMBL/GenBank/DDBJ whole genome shotgun (WGS) entry which is preliminary data.</text>
</comment>
<evidence type="ECO:0000259" key="12">
    <source>
        <dbReference type="Pfam" id="PF13953"/>
    </source>
</evidence>
<sequence length="870" mass="91210">MTFPQALALRAPRRLRLLSALILTLASATLWAADPAPNAVALPRAAPARATGFDAGFLQLGNPDDQSRVDISAFAERNVVQAGLYRAEIWVNGTRVGFADLQFVAAADASADATPCLSPAMLQEWGIDVHSAAFVAAGPQRCVDLPALVPQASVSFDMLQQRLDIGVPQVAMWRPPRGAVTAAQWDAGETAQLLDYSMNVTTGSANHVRNDAAYGAVRAGLNVGPWRLRSTLNVQSGSNQNTTVQAVDNYLQRDVAPLQGRLTLGQAATSSDIFDGIAFTGVQLASDDSMLPDDQQGYAPVVRGVAQTNARVTIRQRGFDLYSGLVAPGPFAIDNLPNATTGDLEVIITEADGRETRFIAPFASLPVMVREGGTRYSATLGKYRDAGGGSGPTFGQATLTRGLLFDFTLFGGLLGAHIYQAGVLGVGKNLGEFGAVSADVSASHTRRDPQWGRYVPPLQAGDTLSGQSYRVLYGKVFANGLNLRVAGMRYSTAGYRTFGEAVAEQNAAQMAERLDYLRVTGARKSQVQGSLSQPLGRYGSIYASISQQIYYSGPRNLSAQVGYSATLGPYALGVYYSQGRSAGNETTRQISANLSIPFGPGPRNAMVTASVTHDSVTGMAEQLGVNGTALADRSLAYALNAQYGSRSGHGDGNVSYSGRYATLGGNVSAGEGYHQTGVSLSGSMALHQGGITLGQSLGDTAALIDTHGAPDVAVSSLPGVRTDEHGYAIVPNLSAYRANRIELDPAARNRDDTVEMQDTVKTVVPTRGALAKVSFDSRIGSKALLTLTDAAGLPLPFGAQVVDARGRDAGVVGEHGETYVTGLAASGELAVRWGARGSHQCVARYQLDSSAAMVAQLQTAAARCVPVAAP</sequence>
<dbReference type="Pfam" id="PF00577">
    <property type="entry name" value="Usher"/>
    <property type="match status" value="1"/>
</dbReference>
<dbReference type="InterPro" id="IPR018030">
    <property type="entry name" value="Fimbrial_membr_usher_CS"/>
</dbReference>
<evidence type="ECO:0000256" key="9">
    <source>
        <dbReference type="ARBA" id="ARBA00023237"/>
    </source>
</evidence>
<evidence type="ECO:0000256" key="8">
    <source>
        <dbReference type="ARBA" id="ARBA00023136"/>
    </source>
</evidence>
<dbReference type="Gene3D" id="3.10.20.410">
    <property type="match status" value="1"/>
</dbReference>
<dbReference type="GO" id="GO:0009279">
    <property type="term" value="C:cell outer membrane"/>
    <property type="evidence" value="ECO:0007669"/>
    <property type="project" value="UniProtKB-SubCell"/>
</dbReference>
<comment type="similarity">
    <text evidence="2 10">Belongs to the fimbrial export usher family.</text>
</comment>
<evidence type="ECO:0000259" key="13">
    <source>
        <dbReference type="Pfam" id="PF13954"/>
    </source>
</evidence>
<dbReference type="PATRIC" id="fig|857265.3.peg.3951"/>
<protein>
    <submittedName>
        <fullName evidence="14">Outer membrane usher protein FimD</fullName>
    </submittedName>
</protein>
<comment type="subcellular location">
    <subcellularLocation>
        <location evidence="1 10">Cell outer membrane</location>
        <topology evidence="1 10">Multi-pass membrane protein</topology>
    </subcellularLocation>
</comment>
<dbReference type="Gene3D" id="2.60.40.2070">
    <property type="match status" value="1"/>
</dbReference>
<evidence type="ECO:0000313" key="15">
    <source>
        <dbReference type="Proteomes" id="UP000037939"/>
    </source>
</evidence>
<dbReference type="PANTHER" id="PTHR30451:SF21">
    <property type="entry name" value="FIMBRIAL USHER DOMAIN-CONTAINING PROTEIN YDET-RELATED"/>
    <property type="match status" value="1"/>
</dbReference>
<feature type="chain" id="PRO_5005862923" evidence="11">
    <location>
        <begin position="33"/>
        <end position="870"/>
    </location>
</feature>
<dbReference type="Pfam" id="PF13954">
    <property type="entry name" value="PapC_N"/>
    <property type="match status" value="1"/>
</dbReference>
<dbReference type="RefSeq" id="WP_083459403.1">
    <property type="nucleotide sequence ID" value="NZ_LAQT01000035.1"/>
</dbReference>
<evidence type="ECO:0000256" key="5">
    <source>
        <dbReference type="ARBA" id="ARBA00022558"/>
    </source>
</evidence>
<evidence type="ECO:0000256" key="1">
    <source>
        <dbReference type="ARBA" id="ARBA00004571"/>
    </source>
</evidence>
<dbReference type="Proteomes" id="UP000037939">
    <property type="component" value="Unassembled WGS sequence"/>
</dbReference>
<keyword evidence="9 10" id="KW-0998">Cell outer membrane</keyword>
<dbReference type="OrthoDB" id="6554712at2"/>
<evidence type="ECO:0000256" key="2">
    <source>
        <dbReference type="ARBA" id="ARBA00008064"/>
    </source>
</evidence>
<dbReference type="PANTHER" id="PTHR30451">
    <property type="entry name" value="OUTER MEMBRANE USHER PROTEIN"/>
    <property type="match status" value="1"/>
</dbReference>
<evidence type="ECO:0000256" key="3">
    <source>
        <dbReference type="ARBA" id="ARBA00022448"/>
    </source>
</evidence>
<keyword evidence="5 10" id="KW-1029">Fimbrium biogenesis</keyword>
<dbReference type="EMBL" id="LAQT01000035">
    <property type="protein sequence ID" value="KPC49787.1"/>
    <property type="molecule type" value="Genomic_DNA"/>
</dbReference>
<gene>
    <name evidence="14" type="primary">fimD</name>
    <name evidence="14" type="ORF">WG78_19275</name>
</gene>
<dbReference type="Gene3D" id="2.60.40.3110">
    <property type="match status" value="1"/>
</dbReference>
<dbReference type="InterPro" id="IPR000015">
    <property type="entry name" value="Fimb_usher"/>
</dbReference>
<dbReference type="STRING" id="857265.WG78_19275"/>
<dbReference type="GO" id="GO:0015473">
    <property type="term" value="F:fimbrial usher porin activity"/>
    <property type="evidence" value="ECO:0007669"/>
    <property type="project" value="InterPro"/>
</dbReference>
<dbReference type="AlphaFoldDB" id="A0A0N0XG84"/>
<proteinExistence type="inferred from homology"/>
<evidence type="ECO:0000313" key="14">
    <source>
        <dbReference type="EMBL" id="KPC49787.1"/>
    </source>
</evidence>
<keyword evidence="3 10" id="KW-0813">Transport</keyword>
<feature type="domain" description="PapC-like C-terminal" evidence="12">
    <location>
        <begin position="784"/>
        <end position="848"/>
    </location>
</feature>